<sequence length="211" mass="23864">MPKGYVFVRKGNVYLTAKCRKKTHGAGKPLFVVQDERKRALGIRVPRAIFTSVFASHQNTKAARQAAVAAKEGRLSHKAKECIEATFPQIPRELISDILNHTLKKGSGRVGRTATIPLEETIDLAVRAFIRHRLTEYDDLLRDGMEHKRARQTIRSKVEKVVEEWKTVTNRPSKPESTRTKPQSRTVLRKRAEGALTAIDIDMEVIDLTND</sequence>
<gene>
    <name evidence="2" type="ORF">FKW77_010919</name>
</gene>
<protein>
    <recommendedName>
        <fullName evidence="1">DUF2293 domain-containing protein</fullName>
    </recommendedName>
</protein>
<evidence type="ECO:0000259" key="1">
    <source>
        <dbReference type="Pfam" id="PF10056"/>
    </source>
</evidence>
<dbReference type="EMBL" id="CP042185">
    <property type="protein sequence ID" value="QDS68552.1"/>
    <property type="molecule type" value="Genomic_DNA"/>
</dbReference>
<name>A0A517KYU0_9PEZI</name>
<evidence type="ECO:0000313" key="2">
    <source>
        <dbReference type="EMBL" id="QDS68552.1"/>
    </source>
</evidence>
<dbReference type="Pfam" id="PF10056">
    <property type="entry name" value="DUF2293"/>
    <property type="match status" value="1"/>
</dbReference>
<accession>A0A517KYU0</accession>
<dbReference type="OrthoDB" id="5381833at2759"/>
<proteinExistence type="predicted"/>
<reference evidence="2 3" key="1">
    <citation type="submission" date="2019-07" db="EMBL/GenBank/DDBJ databases">
        <title>Finished genome of Venturia effusa.</title>
        <authorList>
            <person name="Young C.A."/>
            <person name="Cox M.P."/>
            <person name="Ganley A.R.D."/>
            <person name="David W.J."/>
        </authorList>
    </citation>
    <scope>NUCLEOTIDE SEQUENCE [LARGE SCALE GENOMIC DNA]</scope>
    <source>
        <strain evidence="3">albino</strain>
    </source>
</reference>
<evidence type="ECO:0000313" key="3">
    <source>
        <dbReference type="Proteomes" id="UP000316270"/>
    </source>
</evidence>
<dbReference type="AlphaFoldDB" id="A0A517KYU0"/>
<feature type="domain" description="DUF2293" evidence="1">
    <location>
        <begin position="83"/>
        <end position="166"/>
    </location>
</feature>
<dbReference type="PANTHER" id="PTHR38113:SF2">
    <property type="entry name" value="DUF2293 DOMAIN-CONTAINING PROTEIN"/>
    <property type="match status" value="1"/>
</dbReference>
<dbReference type="Proteomes" id="UP000316270">
    <property type="component" value="Chromosome 1"/>
</dbReference>
<keyword evidence="3" id="KW-1185">Reference proteome</keyword>
<dbReference type="InterPro" id="IPR018744">
    <property type="entry name" value="DUF2293"/>
</dbReference>
<dbReference type="PANTHER" id="PTHR38113">
    <property type="match status" value="1"/>
</dbReference>
<organism evidence="2 3">
    <name type="scientific">Venturia effusa</name>
    <dbReference type="NCBI Taxonomy" id="50376"/>
    <lineage>
        <taxon>Eukaryota</taxon>
        <taxon>Fungi</taxon>
        <taxon>Dikarya</taxon>
        <taxon>Ascomycota</taxon>
        <taxon>Pezizomycotina</taxon>
        <taxon>Dothideomycetes</taxon>
        <taxon>Pleosporomycetidae</taxon>
        <taxon>Venturiales</taxon>
        <taxon>Venturiaceae</taxon>
        <taxon>Venturia</taxon>
    </lineage>
</organism>